<feature type="compositionally biased region" description="Low complexity" evidence="1">
    <location>
        <begin position="227"/>
        <end position="245"/>
    </location>
</feature>
<feature type="compositionally biased region" description="Basic residues" evidence="1">
    <location>
        <begin position="183"/>
        <end position="196"/>
    </location>
</feature>
<feature type="compositionally biased region" description="Basic residues" evidence="1">
    <location>
        <begin position="154"/>
        <end position="165"/>
    </location>
</feature>
<evidence type="ECO:0000256" key="1">
    <source>
        <dbReference type="SAM" id="MobiDB-lite"/>
    </source>
</evidence>
<reference evidence="2" key="1">
    <citation type="submission" date="2020-02" db="EMBL/GenBank/DDBJ databases">
        <authorList>
            <person name="Meier V. D."/>
        </authorList>
    </citation>
    <scope>NUCLEOTIDE SEQUENCE</scope>
    <source>
        <strain evidence="2">AVDCRST_MAG45</strain>
    </source>
</reference>
<dbReference type="AlphaFoldDB" id="A0A6J4SCV8"/>
<feature type="non-terminal residue" evidence="2">
    <location>
        <position position="302"/>
    </location>
</feature>
<dbReference type="EMBL" id="CADCVU010000088">
    <property type="protein sequence ID" value="CAA9495829.1"/>
    <property type="molecule type" value="Genomic_DNA"/>
</dbReference>
<name>A0A6J4SCV8_9ACTN</name>
<feature type="compositionally biased region" description="Basic and acidic residues" evidence="1">
    <location>
        <begin position="82"/>
        <end position="97"/>
    </location>
</feature>
<feature type="region of interest" description="Disordered" evidence="1">
    <location>
        <begin position="151"/>
        <end position="302"/>
    </location>
</feature>
<feature type="non-terminal residue" evidence="2">
    <location>
        <position position="1"/>
    </location>
</feature>
<sequence length="302" mass="33225">DAGLRAPAAARRRAAGRPARRLAGRESPVRCPRPAAHAGARTVLGPRADGQADGEARHRRAGDPGDLGDPRRPPRPGRASARRADRAPLGHRRDPRGARPLRQRLRLRRRRQGQGHVPLPARRPDHVARRGVARPPRLQRVRARHLGLAAPGRRPLRSRGGRRGLARIPGGRADLVGLGGAVRPHHPARNLRRPRPRRDGDHRAARQAHGRGQPACRAERGRRLLRVLRAARAPAARPGARQPGRALRRRSADRPHARRPPATALDLRHAQHARGQRLACAGHDRRRRRDQAPRARGGGGGR</sequence>
<feature type="region of interest" description="Disordered" evidence="1">
    <location>
        <begin position="1"/>
        <end position="133"/>
    </location>
</feature>
<protein>
    <submittedName>
        <fullName evidence="2">Uncharacterized protein</fullName>
    </submittedName>
</protein>
<feature type="compositionally biased region" description="Basic residues" evidence="1">
    <location>
        <begin position="98"/>
        <end position="113"/>
    </location>
</feature>
<feature type="compositionally biased region" description="Basic residues" evidence="1">
    <location>
        <begin position="10"/>
        <end position="22"/>
    </location>
</feature>
<gene>
    <name evidence="2" type="ORF">AVDCRST_MAG45-995</name>
</gene>
<organism evidence="2">
    <name type="scientific">uncultured Solirubrobacterales bacterium</name>
    <dbReference type="NCBI Taxonomy" id="768556"/>
    <lineage>
        <taxon>Bacteria</taxon>
        <taxon>Bacillati</taxon>
        <taxon>Actinomycetota</taxon>
        <taxon>Thermoleophilia</taxon>
        <taxon>Solirubrobacterales</taxon>
        <taxon>environmental samples</taxon>
    </lineage>
</organism>
<proteinExistence type="predicted"/>
<evidence type="ECO:0000313" key="2">
    <source>
        <dbReference type="EMBL" id="CAA9495829.1"/>
    </source>
</evidence>
<accession>A0A6J4SCV8</accession>